<sequence length="196" mass="21922">YAFGGKGSKENDVDDSLIEDAEKVDPTISKLPQHKVDDKELKKETTLSRDATFDEKELVASNDRKIWEKDVEDYNKQHGFVGNKESLIQEAEDKDPSISKLPAHKVYKDQLRKDTSLGRDATFDEKELVAANDRKIWEKDAADYDKKHGFSSNSHKSSYTVDAPKLNALNDDEEYEDSNHEKGYLAAAGAAIGGAV</sequence>
<proteinExistence type="predicted"/>
<feature type="region of interest" description="Disordered" evidence="1">
    <location>
        <begin position="147"/>
        <end position="180"/>
    </location>
</feature>
<reference evidence="2 3" key="1">
    <citation type="submission" date="2013-12" db="EMBL/GenBank/DDBJ databases">
        <title>The Genome Sequence of Candida albicans P78048.</title>
        <authorList>
            <consortium name="The Broad Institute Genome Sequencing Platform"/>
            <consortium name="The Broad Institute Genome Sequencing Center for Infectious Disease"/>
            <person name="Cuomo C."/>
            <person name="Bennett R."/>
            <person name="Hirakawa M."/>
            <person name="Noverr M."/>
            <person name="Mitchell A."/>
            <person name="Young S.K."/>
            <person name="Zeng Q."/>
            <person name="Gargeya S."/>
            <person name="Fitzgerald M."/>
            <person name="Abouelleil A."/>
            <person name="Alvarado L."/>
            <person name="Berlin A.M."/>
            <person name="Chapman S.B."/>
            <person name="Dewar J."/>
            <person name="Goldberg J."/>
            <person name="Griggs A."/>
            <person name="Gujja S."/>
            <person name="Hansen M."/>
            <person name="Howarth C."/>
            <person name="Imamovic A."/>
            <person name="Larimer J."/>
            <person name="McCowan C."/>
            <person name="Murphy C."/>
            <person name="Pearson M."/>
            <person name="Priest M."/>
            <person name="Roberts A."/>
            <person name="Saif S."/>
            <person name="Shea T."/>
            <person name="Sykes S."/>
            <person name="Wortman J."/>
            <person name="Nusbaum C."/>
            <person name="Birren B."/>
        </authorList>
    </citation>
    <scope>NUCLEOTIDE SEQUENCE [LARGE SCALE GENOMIC DNA]</scope>
    <source>
        <strain evidence="2 3">P78048</strain>
    </source>
</reference>
<feature type="region of interest" description="Disordered" evidence="1">
    <location>
        <begin position="1"/>
        <end position="21"/>
    </location>
</feature>
<feature type="non-terminal residue" evidence="2">
    <location>
        <position position="1"/>
    </location>
</feature>
<evidence type="ECO:0000256" key="1">
    <source>
        <dbReference type="SAM" id="MobiDB-lite"/>
    </source>
</evidence>
<name>A0AB34Q063_CANAX</name>
<comment type="caution">
    <text evidence="2">The sequence shown here is derived from an EMBL/GenBank/DDBJ whole genome shotgun (WGS) entry which is preliminary data.</text>
</comment>
<dbReference type="AlphaFoldDB" id="A0AB34Q063"/>
<feature type="non-terminal residue" evidence="2">
    <location>
        <position position="196"/>
    </location>
</feature>
<dbReference type="EMBL" id="AJIX01000009">
    <property type="protein sequence ID" value="KGR16407.1"/>
    <property type="molecule type" value="Genomic_DNA"/>
</dbReference>
<evidence type="ECO:0000313" key="3">
    <source>
        <dbReference type="Proteomes" id="UP000030161"/>
    </source>
</evidence>
<protein>
    <recommendedName>
        <fullName evidence="4">Pre-mRNA-splicing factor SLU7</fullName>
    </recommendedName>
</protein>
<gene>
    <name evidence="2" type="ORF">MG3_01133</name>
</gene>
<feature type="compositionally biased region" description="Polar residues" evidence="1">
    <location>
        <begin position="150"/>
        <end position="160"/>
    </location>
</feature>
<evidence type="ECO:0000313" key="2">
    <source>
        <dbReference type="EMBL" id="KGR16407.1"/>
    </source>
</evidence>
<accession>A0AB34Q063</accession>
<evidence type="ECO:0008006" key="4">
    <source>
        <dbReference type="Google" id="ProtNLM"/>
    </source>
</evidence>
<organism evidence="2 3">
    <name type="scientific">Candida albicans P78048</name>
    <dbReference type="NCBI Taxonomy" id="1094989"/>
    <lineage>
        <taxon>Eukaryota</taxon>
        <taxon>Fungi</taxon>
        <taxon>Dikarya</taxon>
        <taxon>Ascomycota</taxon>
        <taxon>Saccharomycotina</taxon>
        <taxon>Pichiomycetes</taxon>
        <taxon>Debaryomycetaceae</taxon>
        <taxon>Candida/Lodderomyces clade</taxon>
        <taxon>Candida</taxon>
    </lineage>
</organism>
<dbReference type="Proteomes" id="UP000030161">
    <property type="component" value="Unassembled WGS sequence"/>
</dbReference>